<dbReference type="SMART" id="SM00344">
    <property type="entry name" value="HTH_ASNC"/>
    <property type="match status" value="1"/>
</dbReference>
<evidence type="ECO:0000313" key="6">
    <source>
        <dbReference type="Proteomes" id="UP001206983"/>
    </source>
</evidence>
<name>A0AAE3HB60_9EURY</name>
<dbReference type="InterPro" id="IPR019887">
    <property type="entry name" value="Tscrpt_reg_AsnC/Lrp_C"/>
</dbReference>
<protein>
    <submittedName>
        <fullName evidence="5">AsnC family transcriptional regulator</fullName>
    </submittedName>
</protein>
<dbReference type="GO" id="GO:0043200">
    <property type="term" value="P:response to amino acid"/>
    <property type="evidence" value="ECO:0007669"/>
    <property type="project" value="TreeGrafter"/>
</dbReference>
<dbReference type="InterPro" id="IPR011991">
    <property type="entry name" value="ArsR-like_HTH"/>
</dbReference>
<dbReference type="Pfam" id="PF01037">
    <property type="entry name" value="AsnC_trans_reg"/>
    <property type="match status" value="1"/>
</dbReference>
<keyword evidence="3" id="KW-0804">Transcription</keyword>
<dbReference type="PRINTS" id="PR00033">
    <property type="entry name" value="HTHASNC"/>
</dbReference>
<dbReference type="Proteomes" id="UP001206983">
    <property type="component" value="Unassembled WGS sequence"/>
</dbReference>
<dbReference type="CDD" id="cd00090">
    <property type="entry name" value="HTH_ARSR"/>
    <property type="match status" value="1"/>
</dbReference>
<sequence length="153" mass="17183">MDEVDIAILERLSENCRMHSTLIANELGVATSTVHKRIDKLHSSGIIKEFTIRVDPAVVGFNITTFIGINIEPTKRTSVIESLKAIEDVLEIYELLEPYDLLLKVQTFDVHTLKEDVLNPIAAVDGIKKSYSILTTKCHKESSLSIRKRNPPL</sequence>
<accession>A0AAE3HB60</accession>
<dbReference type="Gene3D" id="1.10.10.10">
    <property type="entry name" value="Winged helix-like DNA-binding domain superfamily/Winged helix DNA-binding domain"/>
    <property type="match status" value="1"/>
</dbReference>
<evidence type="ECO:0000256" key="1">
    <source>
        <dbReference type="ARBA" id="ARBA00023015"/>
    </source>
</evidence>
<keyword evidence="6" id="KW-1185">Reference proteome</keyword>
<gene>
    <name evidence="5" type="ORF">PV02_07775</name>
</gene>
<dbReference type="AlphaFoldDB" id="A0AAE3HB60"/>
<dbReference type="InterPro" id="IPR000485">
    <property type="entry name" value="AsnC-type_HTH_dom"/>
</dbReference>
<dbReference type="Pfam" id="PF13404">
    <property type="entry name" value="HTH_AsnC-type"/>
    <property type="match status" value="1"/>
</dbReference>
<evidence type="ECO:0000259" key="4">
    <source>
        <dbReference type="PROSITE" id="PS50956"/>
    </source>
</evidence>
<dbReference type="InterPro" id="IPR011008">
    <property type="entry name" value="Dimeric_a/b-barrel"/>
</dbReference>
<reference evidence="5 6" key="1">
    <citation type="journal article" date="2011" name="Appl. Environ. Microbiol.">
        <title>Methanogenic archaea isolated from Taiwan's Chelungpu fault.</title>
        <authorList>
            <person name="Wu S.Y."/>
            <person name="Lai M.C."/>
        </authorList>
    </citation>
    <scope>NUCLEOTIDE SEQUENCE [LARGE SCALE GENOMIC DNA]</scope>
    <source>
        <strain evidence="5 6">St545Mb</strain>
    </source>
</reference>
<dbReference type="PANTHER" id="PTHR30154">
    <property type="entry name" value="LEUCINE-RESPONSIVE REGULATORY PROTEIN"/>
    <property type="match status" value="1"/>
</dbReference>
<dbReference type="InterPro" id="IPR019888">
    <property type="entry name" value="Tscrpt_reg_AsnC-like"/>
</dbReference>
<keyword evidence="2" id="KW-0238">DNA-binding</keyword>
<dbReference type="GO" id="GO:0005829">
    <property type="term" value="C:cytosol"/>
    <property type="evidence" value="ECO:0007669"/>
    <property type="project" value="TreeGrafter"/>
</dbReference>
<dbReference type="PROSITE" id="PS50956">
    <property type="entry name" value="HTH_ASNC_2"/>
    <property type="match status" value="1"/>
</dbReference>
<dbReference type="PANTHER" id="PTHR30154:SF34">
    <property type="entry name" value="TRANSCRIPTIONAL REGULATOR AZLB"/>
    <property type="match status" value="1"/>
</dbReference>
<dbReference type="InterPro" id="IPR036390">
    <property type="entry name" value="WH_DNA-bd_sf"/>
</dbReference>
<dbReference type="SUPFAM" id="SSF46785">
    <property type="entry name" value="Winged helix' DNA-binding domain"/>
    <property type="match status" value="1"/>
</dbReference>
<dbReference type="InterPro" id="IPR036388">
    <property type="entry name" value="WH-like_DNA-bd_sf"/>
</dbReference>
<dbReference type="RefSeq" id="WP_256622828.1">
    <property type="nucleotide sequence ID" value="NZ_JTEO01000004.1"/>
</dbReference>
<dbReference type="EMBL" id="JTEO01000004">
    <property type="protein sequence ID" value="MCQ6962952.1"/>
    <property type="molecule type" value="Genomic_DNA"/>
</dbReference>
<dbReference type="Gene3D" id="3.30.70.920">
    <property type="match status" value="1"/>
</dbReference>
<evidence type="ECO:0000313" key="5">
    <source>
        <dbReference type="EMBL" id="MCQ6962952.1"/>
    </source>
</evidence>
<evidence type="ECO:0000256" key="3">
    <source>
        <dbReference type="ARBA" id="ARBA00023163"/>
    </source>
</evidence>
<dbReference type="GO" id="GO:0043565">
    <property type="term" value="F:sequence-specific DNA binding"/>
    <property type="evidence" value="ECO:0007669"/>
    <property type="project" value="InterPro"/>
</dbReference>
<organism evidence="5 6">
    <name type="scientific">Methanolobus chelungpuianus</name>
    <dbReference type="NCBI Taxonomy" id="502115"/>
    <lineage>
        <taxon>Archaea</taxon>
        <taxon>Methanobacteriati</taxon>
        <taxon>Methanobacteriota</taxon>
        <taxon>Stenosarchaea group</taxon>
        <taxon>Methanomicrobia</taxon>
        <taxon>Methanosarcinales</taxon>
        <taxon>Methanosarcinaceae</taxon>
        <taxon>Methanolobus</taxon>
    </lineage>
</organism>
<proteinExistence type="predicted"/>
<dbReference type="SUPFAM" id="SSF54909">
    <property type="entry name" value="Dimeric alpha+beta barrel"/>
    <property type="match status" value="1"/>
</dbReference>
<evidence type="ECO:0000256" key="2">
    <source>
        <dbReference type="ARBA" id="ARBA00023125"/>
    </source>
</evidence>
<comment type="caution">
    <text evidence="5">The sequence shown here is derived from an EMBL/GenBank/DDBJ whole genome shotgun (WGS) entry which is preliminary data.</text>
</comment>
<keyword evidence="1" id="KW-0805">Transcription regulation</keyword>
<feature type="domain" description="HTH asnC-type" evidence="4">
    <location>
        <begin position="1"/>
        <end position="62"/>
    </location>
</feature>